<evidence type="ECO:0000313" key="3">
    <source>
        <dbReference type="EMBL" id="MXV52441.1"/>
    </source>
</evidence>
<dbReference type="InterPro" id="IPR050101">
    <property type="entry name" value="CinA"/>
</dbReference>
<keyword evidence="4" id="KW-1185">Reference proteome</keyword>
<gene>
    <name evidence="3" type="ORF">GS399_15810</name>
</gene>
<dbReference type="RefSeq" id="WP_160845608.1">
    <property type="nucleotide sequence ID" value="NZ_WVHT01000007.1"/>
</dbReference>
<reference evidence="3 4" key="1">
    <citation type="submission" date="2019-11" db="EMBL/GenBank/DDBJ databases">
        <title>Pedobacter sp. HMF7647 Genome sequencing and assembly.</title>
        <authorList>
            <person name="Kang H."/>
            <person name="Kim H."/>
            <person name="Joh K."/>
        </authorList>
    </citation>
    <scope>NUCLEOTIDE SEQUENCE [LARGE SCALE GENOMIC DNA]</scope>
    <source>
        <strain evidence="3 4">HMF7647</strain>
    </source>
</reference>
<dbReference type="Pfam" id="PF18146">
    <property type="entry name" value="CinA_KH"/>
    <property type="match status" value="1"/>
</dbReference>
<evidence type="ECO:0000256" key="1">
    <source>
        <dbReference type="HAMAP-Rule" id="MF_00226"/>
    </source>
</evidence>
<name>A0A7K1YDK2_9SPHI</name>
<evidence type="ECO:0000313" key="4">
    <source>
        <dbReference type="Proteomes" id="UP000466586"/>
    </source>
</evidence>
<dbReference type="Pfam" id="PF02464">
    <property type="entry name" value="CinA"/>
    <property type="match status" value="1"/>
</dbReference>
<dbReference type="NCBIfam" id="TIGR00200">
    <property type="entry name" value="cinA_nterm"/>
    <property type="match status" value="1"/>
</dbReference>
<dbReference type="NCBIfam" id="TIGR00199">
    <property type="entry name" value="PncC_domain"/>
    <property type="match status" value="1"/>
</dbReference>
<dbReference type="SUPFAM" id="SSF142433">
    <property type="entry name" value="CinA-like"/>
    <property type="match status" value="1"/>
</dbReference>
<dbReference type="InterPro" id="IPR036425">
    <property type="entry name" value="MoaB/Mog-like_dom_sf"/>
</dbReference>
<dbReference type="InterPro" id="IPR008136">
    <property type="entry name" value="CinA_C"/>
</dbReference>
<protein>
    <recommendedName>
        <fullName evidence="1">CinA-like protein</fullName>
    </recommendedName>
</protein>
<dbReference type="InterPro" id="IPR001453">
    <property type="entry name" value="MoaB/Mog_dom"/>
</dbReference>
<dbReference type="NCBIfam" id="NF001813">
    <property type="entry name" value="PRK00549.1"/>
    <property type="match status" value="1"/>
</dbReference>
<proteinExistence type="inferred from homology"/>
<organism evidence="3 4">
    <name type="scientific">Hufsiella arboris</name>
    <dbReference type="NCBI Taxonomy" id="2695275"/>
    <lineage>
        <taxon>Bacteria</taxon>
        <taxon>Pseudomonadati</taxon>
        <taxon>Bacteroidota</taxon>
        <taxon>Sphingobacteriia</taxon>
        <taxon>Sphingobacteriales</taxon>
        <taxon>Sphingobacteriaceae</taxon>
        <taxon>Hufsiella</taxon>
    </lineage>
</organism>
<dbReference type="InterPro" id="IPR041424">
    <property type="entry name" value="CinA_KH"/>
</dbReference>
<dbReference type="CDD" id="cd00885">
    <property type="entry name" value="cinA"/>
    <property type="match status" value="1"/>
</dbReference>
<comment type="similarity">
    <text evidence="1">Belongs to the CinA family.</text>
</comment>
<dbReference type="Pfam" id="PF00994">
    <property type="entry name" value="MoCF_biosynth"/>
    <property type="match status" value="1"/>
</dbReference>
<dbReference type="NCBIfam" id="TIGR00177">
    <property type="entry name" value="molyb_syn"/>
    <property type="match status" value="1"/>
</dbReference>
<comment type="caution">
    <text evidence="3">The sequence shown here is derived from an EMBL/GenBank/DDBJ whole genome shotgun (WGS) entry which is preliminary data.</text>
</comment>
<dbReference type="Proteomes" id="UP000466586">
    <property type="component" value="Unassembled WGS sequence"/>
</dbReference>
<sequence>MLAEIITIGDEILIGQIVDTNSAWMATKLNQAGVLVKQITSVSDDAEHITEALRQAANRADIIIMTGGLGPTKDDITKKTLAKYFNAGFKRDEKTLENVKNIFKKFNRPLLDVNIQQADVPENCKVLLNENGTAPGMWFDEDGKVYVSLPGVPFEMMYLMEDKVIPELRKRFEMDVIVHQTILTAGVGESFLAEQIADIEESLPSHIKLAYLPKLGIVRLRLSASAAIENQKTVAEVHKILADEIGAYSNRIIERVGDAVFAVEDISLEKALLNYLEKSKLTLSVAESCTGGFISQLITQHPGSSKVFLGGAVTYSNGLKKSVLGVANETLENFGAVSEQTVLEMAQGAIRQLGSDCSIAVSGIAGPDGGTEEKSVGTVWIAVASADGAIAKKFQFGNKRQQNIERAAISALTMLFKFVRKSV</sequence>
<dbReference type="PANTHER" id="PTHR13939:SF0">
    <property type="entry name" value="NMN AMIDOHYDROLASE-LIKE PROTEIN YFAY"/>
    <property type="match status" value="1"/>
</dbReference>
<dbReference type="AlphaFoldDB" id="A0A7K1YDK2"/>
<feature type="domain" description="MoaB/Mog" evidence="2">
    <location>
        <begin position="4"/>
        <end position="171"/>
    </location>
</feature>
<dbReference type="EMBL" id="WVHT01000007">
    <property type="protein sequence ID" value="MXV52441.1"/>
    <property type="molecule type" value="Genomic_DNA"/>
</dbReference>
<dbReference type="InterPro" id="IPR036653">
    <property type="entry name" value="CinA-like_C"/>
</dbReference>
<dbReference type="PANTHER" id="PTHR13939">
    <property type="entry name" value="NICOTINAMIDE-NUCLEOTIDE AMIDOHYDROLASE PNCC"/>
    <property type="match status" value="1"/>
</dbReference>
<dbReference type="PIRSF" id="PIRSF006728">
    <property type="entry name" value="CinA"/>
    <property type="match status" value="1"/>
</dbReference>
<dbReference type="InterPro" id="IPR008135">
    <property type="entry name" value="Competence-induced_CinA"/>
</dbReference>
<dbReference type="SUPFAM" id="SSF53218">
    <property type="entry name" value="Molybdenum cofactor biosynthesis proteins"/>
    <property type="match status" value="1"/>
</dbReference>
<dbReference type="SMART" id="SM00852">
    <property type="entry name" value="MoCF_biosynth"/>
    <property type="match status" value="1"/>
</dbReference>
<evidence type="ECO:0000259" key="2">
    <source>
        <dbReference type="SMART" id="SM00852"/>
    </source>
</evidence>
<dbReference type="Gene3D" id="3.40.980.10">
    <property type="entry name" value="MoaB/Mog-like domain"/>
    <property type="match status" value="1"/>
</dbReference>
<dbReference type="Gene3D" id="3.90.950.20">
    <property type="entry name" value="CinA-like"/>
    <property type="match status" value="1"/>
</dbReference>
<accession>A0A7K1YDK2</accession>
<dbReference type="HAMAP" id="MF_00226_B">
    <property type="entry name" value="CinA_B"/>
    <property type="match status" value="1"/>
</dbReference>